<dbReference type="EMBL" id="JBBMFC010000019">
    <property type="protein sequence ID" value="MEQ2579375.1"/>
    <property type="molecule type" value="Genomic_DNA"/>
</dbReference>
<name>A0ABV1I2G9_9FIRM</name>
<dbReference type="SUPFAM" id="SSF141371">
    <property type="entry name" value="PilZ domain-like"/>
    <property type="match status" value="1"/>
</dbReference>
<dbReference type="Gene3D" id="2.40.10.220">
    <property type="entry name" value="predicted glycosyltransferase like domains"/>
    <property type="match status" value="1"/>
</dbReference>
<dbReference type="InterPro" id="IPR009875">
    <property type="entry name" value="PilZ_domain"/>
</dbReference>
<keyword evidence="3" id="KW-1185">Reference proteome</keyword>
<feature type="domain" description="PilZ" evidence="1">
    <location>
        <begin position="96"/>
        <end position="195"/>
    </location>
</feature>
<proteinExistence type="predicted"/>
<evidence type="ECO:0000313" key="2">
    <source>
        <dbReference type="EMBL" id="MEQ2579375.1"/>
    </source>
</evidence>
<evidence type="ECO:0000259" key="1">
    <source>
        <dbReference type="Pfam" id="PF07238"/>
    </source>
</evidence>
<organism evidence="2 3">
    <name type="scientific">Hominiventricola aquisgranensis</name>
    <dbReference type="NCBI Taxonomy" id="3133164"/>
    <lineage>
        <taxon>Bacteria</taxon>
        <taxon>Bacillati</taxon>
        <taxon>Bacillota</taxon>
        <taxon>Clostridia</taxon>
        <taxon>Lachnospirales</taxon>
        <taxon>Lachnospiraceae</taxon>
        <taxon>Hominiventricola</taxon>
    </lineage>
</organism>
<sequence>MNPLINAEIGMLYTTDSRFLAKIKYTRNPASYTFIFSSPPESPLPKQVYLMPGEAPNDYTSFLCTTTGVFNEFYVPQTDRTWYLTETETLDLPDYRTELRIDLSFPLTIVPQGTSKNTTISVVDISVGGLKFITDQEFQVDKTFSFIFTKGAEPVFITALILKRYPARTPGVYCYGCRFLDLPQQAESVLRGFIFKENLIQSKSHRRL</sequence>
<reference evidence="2 3" key="1">
    <citation type="submission" date="2024-03" db="EMBL/GenBank/DDBJ databases">
        <title>Human intestinal bacterial collection.</title>
        <authorList>
            <person name="Pauvert C."/>
            <person name="Hitch T.C.A."/>
            <person name="Clavel T."/>
        </authorList>
    </citation>
    <scope>NUCLEOTIDE SEQUENCE [LARGE SCALE GENOMIC DNA]</scope>
    <source>
        <strain evidence="2 3">CLA-AA-H78B</strain>
    </source>
</reference>
<dbReference type="Pfam" id="PF07238">
    <property type="entry name" value="PilZ"/>
    <property type="match status" value="1"/>
</dbReference>
<evidence type="ECO:0000313" key="3">
    <source>
        <dbReference type="Proteomes" id="UP001470288"/>
    </source>
</evidence>
<accession>A0ABV1I2G9</accession>
<comment type="caution">
    <text evidence="2">The sequence shown here is derived from an EMBL/GenBank/DDBJ whole genome shotgun (WGS) entry which is preliminary data.</text>
</comment>
<dbReference type="Proteomes" id="UP001470288">
    <property type="component" value="Unassembled WGS sequence"/>
</dbReference>
<gene>
    <name evidence="2" type="ORF">WMO62_11130</name>
</gene>
<protein>
    <submittedName>
        <fullName evidence="2">PilZ domain-containing protein</fullName>
    </submittedName>
</protein>
<dbReference type="RefSeq" id="WP_349144680.1">
    <property type="nucleotide sequence ID" value="NZ_JBBMFC010000019.1"/>
</dbReference>